<accession>A0AAV4LYV4</accession>
<reference evidence="16 17" key="1">
    <citation type="submission" date="2021-06" db="EMBL/GenBank/DDBJ databases">
        <title>Genome sequence of Babesia caballi.</title>
        <authorList>
            <person name="Yamagishi J."/>
            <person name="Kidaka T."/>
            <person name="Ochi A."/>
        </authorList>
    </citation>
    <scope>NUCLEOTIDE SEQUENCE [LARGE SCALE GENOMIC DNA]</scope>
    <source>
        <strain evidence="16">USDA-D6B2</strain>
    </source>
</reference>
<keyword evidence="11 13" id="KW-0234">DNA repair</keyword>
<dbReference type="InterPro" id="IPR006166">
    <property type="entry name" value="ERCC4_domain"/>
</dbReference>
<dbReference type="GeneID" id="94196478"/>
<evidence type="ECO:0000256" key="13">
    <source>
        <dbReference type="RuleBase" id="RU369042"/>
    </source>
</evidence>
<dbReference type="GO" id="GO:0048476">
    <property type="term" value="C:Holliday junction resolvase complex"/>
    <property type="evidence" value="ECO:0007669"/>
    <property type="project" value="UniProtKB-UniRule"/>
</dbReference>
<sequence length="916" mass="100184">MRYPRPISGSEDALAVAGVGPYTSKEFETAIEKFGTPPVTEAECAAHAEMVFSRIRAFMANTNFDEERAPGYWKPKRYSSAWALLMVLGLFAGEGEKLGVQTIFDKHEELRARMPKCRQIDLCCIRALVERSLVEFAPLGEGEHDDGAEGGQAAFNPKKRRSYAYSLTRAGRRLAEDIISACEVPIASTRQGEVVFLQTQQSQPTPRGPPEAQPGGHEASGSDHEHMDSASEYYSEFVSDSDEDTPATPGDGRSPPWVPADPESILSFKCNDPSQYVGGGRVGRPQPRRDSNPEVVSITDSASSDGSSQSLSSQEADAPSRSQTMSQSGGLPDLVAPAQTSEPRRRPGAPSFGSPQPTNGPESAYEVLDDCGEPLRLWHAGSTGEPACQGAAEGSSHSEGFRTPDSSAGSSPVASAQSKETDTDERDGEGTPTFGGYASLHKKPKRGADFPVDSAEVSSDRYRRLMDAYDDASECLSQPSNPGTPRSSGRPPVGTLQSRIAVGEVRSSGAPDTPARQQRVSDGWEHDFAMPPPAETPEPIQVDSSSTSRSGAPLDTTIHPFRKLSSPRSHAPVSWHEKLTPLRQRLQRRPGCEADHRGYEVVTVVDNRELHDADGRYKRRIMELFQESGKPVEFRQLPLGDVIWVLRRKTEGCWETNEHRGNTQESDGGGDGSQHAGSISLAARSPSRTPKRGRPADALVDSFVLEWVLERKTTADLAASLTDGRYDDQKIRMLRLVGFKHVCYVFEDIDVGSTRSRVGAVHKGVNAAAIHSARVHTQMVTGFNVLRTTGMPHTAASILVLHRHIERCVRERMRESNAVADDFLKVWLERRYMKFGEWDVKNRRQNQITFLELFGKQLRCIPGCGARTTRAILDTWPTPCAFAKALKTSNLAYINETLTQKGGKKGRAPVSHTVSP</sequence>
<evidence type="ECO:0000256" key="6">
    <source>
        <dbReference type="ARBA" id="ARBA00022759"/>
    </source>
</evidence>
<keyword evidence="10 13" id="KW-0233">DNA recombination</keyword>
<keyword evidence="6 13" id="KW-0255">Endonuclease</keyword>
<comment type="similarity">
    <text evidence="3 13">Belongs to the XPF family.</text>
</comment>
<evidence type="ECO:0000256" key="9">
    <source>
        <dbReference type="ARBA" id="ARBA00022842"/>
    </source>
</evidence>
<feature type="region of interest" description="Disordered" evidence="14">
    <location>
        <begin position="656"/>
        <end position="695"/>
    </location>
</feature>
<dbReference type="EMBL" id="BPLF01000004">
    <property type="protein sequence ID" value="GIX64997.1"/>
    <property type="molecule type" value="Genomic_DNA"/>
</dbReference>
<feature type="compositionally biased region" description="Polar residues" evidence="14">
    <location>
        <begin position="320"/>
        <end position="329"/>
    </location>
</feature>
<keyword evidence="12 13" id="KW-0539">Nucleus</keyword>
<keyword evidence="7 13" id="KW-0227">DNA damage</keyword>
<comment type="subunit">
    <text evidence="13">Interacts with EME1.</text>
</comment>
<dbReference type="GO" id="GO:0003677">
    <property type="term" value="F:DNA binding"/>
    <property type="evidence" value="ECO:0007669"/>
    <property type="project" value="UniProtKB-UniRule"/>
</dbReference>
<comment type="cofactor">
    <cofactor evidence="1 13">
        <name>Mg(2+)</name>
        <dbReference type="ChEBI" id="CHEBI:18420"/>
    </cofactor>
</comment>
<dbReference type="GO" id="GO:0000712">
    <property type="term" value="P:resolution of meiotic recombination intermediates"/>
    <property type="evidence" value="ECO:0007669"/>
    <property type="project" value="TreeGrafter"/>
</dbReference>
<dbReference type="GO" id="GO:0048257">
    <property type="term" value="F:3'-flap endonuclease activity"/>
    <property type="evidence" value="ECO:0007669"/>
    <property type="project" value="TreeGrafter"/>
</dbReference>
<dbReference type="Proteomes" id="UP001497744">
    <property type="component" value="Unassembled WGS sequence"/>
</dbReference>
<dbReference type="InterPro" id="IPR047416">
    <property type="entry name" value="XPF_nuclease_Mus81"/>
</dbReference>
<comment type="function">
    <text evidence="13">Interacts with EME1 to form a DNA structure-specific endonuclease with substrate preference for branched DNA structures with a 5'-end at the branch nick. Typical substrates include 3'-flap structures, D-loops, replication forks and nicked Holliday junctions. May be required in mitosis for the processing of stalled or collapsed replication fork intermediates. May be required in meiosis for the repair of meiosis-specific double strand breaks subsequent to single-end invasion (SEI).</text>
</comment>
<evidence type="ECO:0000259" key="15">
    <source>
        <dbReference type="SMART" id="SM00891"/>
    </source>
</evidence>
<name>A0AAV4LYV4_BABCB</name>
<proteinExistence type="inferred from homology"/>
<dbReference type="GO" id="GO:0046872">
    <property type="term" value="F:metal ion binding"/>
    <property type="evidence" value="ECO:0007669"/>
    <property type="project" value="UniProtKB-UniRule"/>
</dbReference>
<evidence type="ECO:0000256" key="14">
    <source>
        <dbReference type="SAM" id="MobiDB-lite"/>
    </source>
</evidence>
<keyword evidence="4 13" id="KW-0540">Nuclease</keyword>
<gene>
    <name evidence="16" type="ORF">BcabD6B2_44320</name>
</gene>
<evidence type="ECO:0000313" key="17">
    <source>
        <dbReference type="Proteomes" id="UP001497744"/>
    </source>
</evidence>
<dbReference type="Gene3D" id="3.40.50.10130">
    <property type="match status" value="1"/>
</dbReference>
<feature type="region of interest" description="Disordered" evidence="14">
    <location>
        <begin position="198"/>
        <end position="576"/>
    </location>
</feature>
<evidence type="ECO:0000256" key="1">
    <source>
        <dbReference type="ARBA" id="ARBA00001946"/>
    </source>
</evidence>
<dbReference type="GO" id="GO:0000727">
    <property type="term" value="P:double-strand break repair via break-induced replication"/>
    <property type="evidence" value="ECO:0007669"/>
    <property type="project" value="UniProtKB-UniRule"/>
</dbReference>
<keyword evidence="8 13" id="KW-0378">Hydrolase</keyword>
<dbReference type="AlphaFoldDB" id="A0AAV4LYV4"/>
<dbReference type="SMART" id="SM00891">
    <property type="entry name" value="ERCC4"/>
    <property type="match status" value="1"/>
</dbReference>
<dbReference type="InterPro" id="IPR033309">
    <property type="entry name" value="Mus81"/>
</dbReference>
<feature type="compositionally biased region" description="Basic and acidic residues" evidence="14">
    <location>
        <begin position="220"/>
        <end position="229"/>
    </location>
</feature>
<dbReference type="EC" id="3.1.22.-" evidence="13"/>
<dbReference type="InterPro" id="IPR011335">
    <property type="entry name" value="Restrct_endonuc-II-like"/>
</dbReference>
<evidence type="ECO:0000256" key="4">
    <source>
        <dbReference type="ARBA" id="ARBA00022722"/>
    </source>
</evidence>
<keyword evidence="5 13" id="KW-0479">Metal-binding</keyword>
<feature type="compositionally biased region" description="Polar residues" evidence="14">
    <location>
        <begin position="404"/>
        <end position="418"/>
    </location>
</feature>
<dbReference type="InterPro" id="IPR042530">
    <property type="entry name" value="EME1/EME2_C"/>
</dbReference>
<dbReference type="Pfam" id="PF02732">
    <property type="entry name" value="ERCC4"/>
    <property type="match status" value="1"/>
</dbReference>
<evidence type="ECO:0000256" key="11">
    <source>
        <dbReference type="ARBA" id="ARBA00023204"/>
    </source>
</evidence>
<feature type="compositionally biased region" description="Basic and acidic residues" evidence="14">
    <location>
        <begin position="458"/>
        <end position="467"/>
    </location>
</feature>
<evidence type="ECO:0000256" key="7">
    <source>
        <dbReference type="ARBA" id="ARBA00022763"/>
    </source>
</evidence>
<dbReference type="GO" id="GO:0031573">
    <property type="term" value="P:mitotic intra-S DNA damage checkpoint signaling"/>
    <property type="evidence" value="ECO:0007669"/>
    <property type="project" value="TreeGrafter"/>
</dbReference>
<evidence type="ECO:0000256" key="12">
    <source>
        <dbReference type="ARBA" id="ARBA00023242"/>
    </source>
</evidence>
<dbReference type="PANTHER" id="PTHR13451:SF0">
    <property type="entry name" value="CROSSOVER JUNCTION ENDONUCLEASE MUS81"/>
    <property type="match status" value="1"/>
</dbReference>
<dbReference type="Gene3D" id="1.10.150.670">
    <property type="entry name" value="Crossover junction endonuclease EME1, DNA-binding domain"/>
    <property type="match status" value="1"/>
</dbReference>
<dbReference type="RefSeq" id="XP_067717066.1">
    <property type="nucleotide sequence ID" value="XM_067860965.1"/>
</dbReference>
<protein>
    <recommendedName>
        <fullName evidence="13">Crossover junction endonuclease MUS81</fullName>
        <ecNumber evidence="13">3.1.22.-</ecNumber>
    </recommendedName>
</protein>
<evidence type="ECO:0000256" key="10">
    <source>
        <dbReference type="ARBA" id="ARBA00023172"/>
    </source>
</evidence>
<dbReference type="GO" id="GO:0005634">
    <property type="term" value="C:nucleus"/>
    <property type="evidence" value="ECO:0007669"/>
    <property type="project" value="UniProtKB-SubCell"/>
</dbReference>
<dbReference type="GO" id="GO:0008821">
    <property type="term" value="F:crossover junction DNA endonuclease activity"/>
    <property type="evidence" value="ECO:0007669"/>
    <property type="project" value="UniProtKB-UniRule"/>
</dbReference>
<feature type="compositionally biased region" description="Polar residues" evidence="14">
    <location>
        <begin position="475"/>
        <end position="487"/>
    </location>
</feature>
<dbReference type="GO" id="GO:0006308">
    <property type="term" value="P:DNA catabolic process"/>
    <property type="evidence" value="ECO:0007669"/>
    <property type="project" value="UniProtKB-UniRule"/>
</dbReference>
<dbReference type="CDD" id="cd20074">
    <property type="entry name" value="XPF_nuclease_Mus81"/>
    <property type="match status" value="1"/>
</dbReference>
<feature type="compositionally biased region" description="Low complexity" evidence="14">
    <location>
        <begin position="300"/>
        <end position="317"/>
    </location>
</feature>
<dbReference type="SUPFAM" id="SSF52980">
    <property type="entry name" value="Restriction endonuclease-like"/>
    <property type="match status" value="1"/>
</dbReference>
<evidence type="ECO:0000313" key="16">
    <source>
        <dbReference type="EMBL" id="GIX64997.1"/>
    </source>
</evidence>
<dbReference type="PANTHER" id="PTHR13451">
    <property type="entry name" value="CLASS II CROSSOVER JUNCTION ENDONUCLEASE MUS81"/>
    <property type="match status" value="1"/>
</dbReference>
<comment type="subcellular location">
    <subcellularLocation>
        <location evidence="2 13">Nucleus</location>
    </subcellularLocation>
</comment>
<feature type="domain" description="ERCC4" evidence="15">
    <location>
        <begin position="602"/>
        <end position="750"/>
    </location>
</feature>
<keyword evidence="17" id="KW-1185">Reference proteome</keyword>
<evidence type="ECO:0000256" key="8">
    <source>
        <dbReference type="ARBA" id="ARBA00022801"/>
    </source>
</evidence>
<comment type="caution">
    <text evidence="16">The sequence shown here is derived from an EMBL/GenBank/DDBJ whole genome shotgun (WGS) entry which is preliminary data.</text>
</comment>
<evidence type="ECO:0000256" key="3">
    <source>
        <dbReference type="ARBA" id="ARBA00010015"/>
    </source>
</evidence>
<evidence type="ECO:0000256" key="5">
    <source>
        <dbReference type="ARBA" id="ARBA00022723"/>
    </source>
</evidence>
<organism evidence="16 17">
    <name type="scientific">Babesia caballi</name>
    <dbReference type="NCBI Taxonomy" id="5871"/>
    <lineage>
        <taxon>Eukaryota</taxon>
        <taxon>Sar</taxon>
        <taxon>Alveolata</taxon>
        <taxon>Apicomplexa</taxon>
        <taxon>Aconoidasida</taxon>
        <taxon>Piroplasmida</taxon>
        <taxon>Babesiidae</taxon>
        <taxon>Babesia</taxon>
    </lineage>
</organism>
<keyword evidence="9 13" id="KW-0460">Magnesium</keyword>
<evidence type="ECO:0000256" key="2">
    <source>
        <dbReference type="ARBA" id="ARBA00004123"/>
    </source>
</evidence>